<organism evidence="1 2">
    <name type="scientific">Brucella pseudogrignonensis</name>
    <dbReference type="NCBI Taxonomy" id="419475"/>
    <lineage>
        <taxon>Bacteria</taxon>
        <taxon>Pseudomonadati</taxon>
        <taxon>Pseudomonadota</taxon>
        <taxon>Alphaproteobacteria</taxon>
        <taxon>Hyphomicrobiales</taxon>
        <taxon>Brucellaceae</taxon>
        <taxon>Brucella/Ochrobactrum group</taxon>
        <taxon>Brucella</taxon>
    </lineage>
</organism>
<proteinExistence type="predicted"/>
<comment type="caution">
    <text evidence="1">The sequence shown here is derived from an EMBL/GenBank/DDBJ whole genome shotgun (WGS) entry which is preliminary data.</text>
</comment>
<protein>
    <submittedName>
        <fullName evidence="1">Uncharacterized protein</fullName>
    </submittedName>
</protein>
<dbReference type="AlphaFoldDB" id="A0A256GUD3"/>
<dbReference type="Proteomes" id="UP000216188">
    <property type="component" value="Unassembled WGS sequence"/>
</dbReference>
<reference evidence="1 2" key="1">
    <citation type="submission" date="2017-07" db="EMBL/GenBank/DDBJ databases">
        <title>Phylogenetic study on the rhizospheric bacterium Ochrobactrum sp. A44.</title>
        <authorList>
            <person name="Krzyzanowska D.M."/>
            <person name="Ossowicki A."/>
            <person name="Rajewska M."/>
            <person name="Maciag T."/>
            <person name="Kaczynski Z."/>
            <person name="Czerwicka M."/>
            <person name="Jafra S."/>
        </authorList>
    </citation>
    <scope>NUCLEOTIDE SEQUENCE [LARGE SCALE GENOMIC DNA]</scope>
    <source>
        <strain evidence="1 2">CCUG 30717</strain>
    </source>
</reference>
<accession>A0A256GUD3</accession>
<dbReference type="EMBL" id="NNRM01000003">
    <property type="protein sequence ID" value="OYR30815.1"/>
    <property type="molecule type" value="Genomic_DNA"/>
</dbReference>
<sequence length="50" mass="6098">MALGRRKAHAQATSLRDLYVNIFQVIDSMNEIRRLKWPRNWRFVTFYSIK</sequence>
<name>A0A256GUD3_9HYPH</name>
<evidence type="ECO:0000313" key="2">
    <source>
        <dbReference type="Proteomes" id="UP000216188"/>
    </source>
</evidence>
<gene>
    <name evidence="1" type="ORF">CEV34_0108</name>
</gene>
<keyword evidence="2" id="KW-1185">Reference proteome</keyword>
<evidence type="ECO:0000313" key="1">
    <source>
        <dbReference type="EMBL" id="OYR30815.1"/>
    </source>
</evidence>